<dbReference type="EMBL" id="CAJJDN010000070">
    <property type="protein sequence ID" value="CAD8098740.1"/>
    <property type="molecule type" value="Genomic_DNA"/>
</dbReference>
<keyword evidence="4" id="KW-1185">Reference proteome</keyword>
<comment type="caution">
    <text evidence="3">The sequence shown here is derived from an EMBL/GenBank/DDBJ whole genome shotgun (WGS) entry which is preliminary data.</text>
</comment>
<sequence>MESVVLIGEIGSGKTTLFNKITNSNELTISGGESVTRNVFQKASFYGKGFKVNDTPGMGVLEDKIQHCAGILAALAESPVSRIIFVVKFDRTPLIAKKVMEITKAFQRFKPIITIAITHFDLSVQQANNKQDISNLILKQNIQSVIFISKFDSGEKICQEIDQILANSIKTDVILQDYEYLSHMDLVEYKNDPSQAEYDLELSSKSIQTEFQKIAHKIKNKIPQIETTDPDITNKMQALMDFIKNEGEKVVEKYLKEQDTIYEQLVLDNKEIIMILVHFRLKKALSIEIEDIVERAQNRIKINKYHCFNFIKKCNYCKKIWLKVEGSCTTYCGSVPQNKNDQMLQNEVAPQKYDVILKQDDVELKLNGKYVQQTESIQKLIQQKQKELKSQKNQIQLDRKERVVFKSPWGTTVILGEFGCGNKIDWRTMEPLTEGELKELLDPGLSDYYKAKDVEFKNEEMIKKYVLKAIDKQKQSIKRL</sequence>
<reference evidence="3" key="1">
    <citation type="submission" date="2021-01" db="EMBL/GenBank/DDBJ databases">
        <authorList>
            <consortium name="Genoscope - CEA"/>
            <person name="William W."/>
        </authorList>
    </citation>
    <scope>NUCLEOTIDE SEQUENCE</scope>
</reference>
<evidence type="ECO:0000313" key="3">
    <source>
        <dbReference type="EMBL" id="CAD8098740.1"/>
    </source>
</evidence>
<feature type="domain" description="G" evidence="2">
    <location>
        <begin position="4"/>
        <end position="114"/>
    </location>
</feature>
<dbReference type="CDD" id="cd00882">
    <property type="entry name" value="Ras_like_GTPase"/>
    <property type="match status" value="1"/>
</dbReference>
<dbReference type="AlphaFoldDB" id="A0A8S1P6T7"/>
<protein>
    <recommendedName>
        <fullName evidence="2">G domain-containing protein</fullName>
    </recommendedName>
</protein>
<dbReference type="OrthoDB" id="8954335at2759"/>
<name>A0A8S1P6T7_9CILI</name>
<dbReference type="Pfam" id="PF01926">
    <property type="entry name" value="MMR_HSR1"/>
    <property type="match status" value="1"/>
</dbReference>
<organism evidence="3 4">
    <name type="scientific">Paramecium sonneborni</name>
    <dbReference type="NCBI Taxonomy" id="65129"/>
    <lineage>
        <taxon>Eukaryota</taxon>
        <taxon>Sar</taxon>
        <taxon>Alveolata</taxon>
        <taxon>Ciliophora</taxon>
        <taxon>Intramacronucleata</taxon>
        <taxon>Oligohymenophorea</taxon>
        <taxon>Peniculida</taxon>
        <taxon>Parameciidae</taxon>
        <taxon>Paramecium</taxon>
    </lineage>
</organism>
<accession>A0A8S1P6T7</accession>
<proteinExistence type="predicted"/>
<keyword evidence="1" id="KW-0175">Coiled coil</keyword>
<dbReference type="InterPro" id="IPR006073">
    <property type="entry name" value="GTP-bd"/>
</dbReference>
<feature type="coiled-coil region" evidence="1">
    <location>
        <begin position="374"/>
        <end position="401"/>
    </location>
</feature>
<gene>
    <name evidence="3" type="ORF">PSON_ATCC_30995.1.T0700272</name>
</gene>
<evidence type="ECO:0000256" key="1">
    <source>
        <dbReference type="SAM" id="Coils"/>
    </source>
</evidence>
<evidence type="ECO:0000259" key="2">
    <source>
        <dbReference type="Pfam" id="PF01926"/>
    </source>
</evidence>
<dbReference type="Proteomes" id="UP000692954">
    <property type="component" value="Unassembled WGS sequence"/>
</dbReference>
<dbReference type="GO" id="GO:0005525">
    <property type="term" value="F:GTP binding"/>
    <property type="evidence" value="ECO:0007669"/>
    <property type="project" value="InterPro"/>
</dbReference>
<evidence type="ECO:0000313" key="4">
    <source>
        <dbReference type="Proteomes" id="UP000692954"/>
    </source>
</evidence>